<dbReference type="Proteomes" id="UP000017415">
    <property type="component" value="Unassembled WGS sequence"/>
</dbReference>
<dbReference type="STRING" id="44008.GCA_001318175_00231"/>
<evidence type="ECO:0000313" key="1">
    <source>
        <dbReference type="EMBL" id="ESK62682.1"/>
    </source>
</evidence>
<comment type="caution">
    <text evidence="1">The sequence shown here is derived from an EMBL/GenBank/DDBJ whole genome shotgun (WGS) entry which is preliminary data.</text>
</comment>
<dbReference type="InterPro" id="IPR008878">
    <property type="entry name" value="Transposase_IS66_Orf2"/>
</dbReference>
<dbReference type="AlphaFoldDB" id="S1RN86"/>
<organism evidence="1 2">
    <name type="scientific">Enterococcus cecorum DSM 20682 = ATCC 43198</name>
    <dbReference type="NCBI Taxonomy" id="1121864"/>
    <lineage>
        <taxon>Bacteria</taxon>
        <taxon>Bacillati</taxon>
        <taxon>Bacillota</taxon>
        <taxon>Bacilli</taxon>
        <taxon>Lactobacillales</taxon>
        <taxon>Enterococcaceae</taxon>
        <taxon>Enterococcus</taxon>
    </lineage>
</organism>
<proteinExistence type="predicted"/>
<dbReference type="NCBIfam" id="NF033819">
    <property type="entry name" value="IS66_TnpB"/>
    <property type="match status" value="1"/>
</dbReference>
<sequence length="122" mass="14031">MVLNLSDLGPVYIVCGKTDLRKGIDSLAYLIQSQFDLDPFSKSAFLFCSGKSDRFKALYWEGEGFWLLCKSFKNGQLTWPRSTAEVRALRPEQVEWLMKGFSISRSFELFHPLSISNFYSLL</sequence>
<keyword evidence="2" id="KW-1185">Reference proteome</keyword>
<dbReference type="eggNOG" id="COG3436">
    <property type="taxonomic scope" value="Bacteria"/>
</dbReference>
<dbReference type="EMBL" id="AHYS01000001">
    <property type="protein sequence ID" value="ESK62682.1"/>
    <property type="molecule type" value="Genomic_DNA"/>
</dbReference>
<accession>S1RN86</accession>
<dbReference type="GeneID" id="60871493"/>
<reference evidence="1 2" key="1">
    <citation type="submission" date="2013-10" db="EMBL/GenBank/DDBJ databases">
        <title>The Genome Sequence of Enterococcus cecorum DSM 20682 (= ATCC 43198) (Illumina assembly).</title>
        <authorList>
            <consortium name="The Broad Institute Genomics Platform"/>
            <consortium name="The Broad Institute Genome Sequencing Center for Infectious Disease"/>
            <person name="Earl A."/>
            <person name="Russ C."/>
            <person name="Gilmore M."/>
            <person name="Surin D."/>
            <person name="Walker B."/>
            <person name="Young S."/>
            <person name="Zeng Q."/>
            <person name="Gargeya S."/>
            <person name="Fitzgerald M."/>
            <person name="Haas B."/>
            <person name="Abouelleil A."/>
            <person name="Allen A.W."/>
            <person name="Alvarado L."/>
            <person name="Arachchi H.M."/>
            <person name="Berlin A.M."/>
            <person name="Chapman S.B."/>
            <person name="Gainer-Dewar J."/>
            <person name="Goldberg J."/>
            <person name="Griggs A."/>
            <person name="Gujja S."/>
            <person name="Hansen M."/>
            <person name="Howarth C."/>
            <person name="Imamovic A."/>
            <person name="Ireland A."/>
            <person name="Larimer J."/>
            <person name="McCowan C."/>
            <person name="Murphy C."/>
            <person name="Pearson M."/>
            <person name="Poon T.W."/>
            <person name="Priest M."/>
            <person name="Roberts A."/>
            <person name="Saif S."/>
            <person name="Shea T."/>
            <person name="Sisk P."/>
            <person name="Sykes S."/>
            <person name="Wortman J."/>
            <person name="Nusbaum C."/>
            <person name="Birren B."/>
        </authorList>
    </citation>
    <scope>NUCLEOTIDE SEQUENCE [LARGE SCALE GENOMIC DNA]</scope>
    <source>
        <strain evidence="1 2">ATCC 43198</strain>
    </source>
</reference>
<dbReference type="PATRIC" id="fig|1121864.4.peg.1862"/>
<evidence type="ECO:0000313" key="2">
    <source>
        <dbReference type="Proteomes" id="UP000017415"/>
    </source>
</evidence>
<dbReference type="RefSeq" id="WP_016252003.1">
    <property type="nucleotide sequence ID" value="NZ_ASWI01000004.1"/>
</dbReference>
<dbReference type="OrthoDB" id="4956084at2"/>
<dbReference type="PANTHER" id="PTHR36455">
    <property type="match status" value="1"/>
</dbReference>
<name>S1RN86_9ENTE</name>
<gene>
    <name evidence="1" type="ORF">OMO_00331</name>
</gene>
<protein>
    <submittedName>
        <fullName evidence="1">Transposase</fullName>
    </submittedName>
</protein>
<dbReference type="HOGENOM" id="CLU_128110_0_2_9"/>
<dbReference type="PANTHER" id="PTHR36455:SF1">
    <property type="entry name" value="BLR8292 PROTEIN"/>
    <property type="match status" value="1"/>
</dbReference>
<dbReference type="Pfam" id="PF05717">
    <property type="entry name" value="TnpB_IS66"/>
    <property type="match status" value="1"/>
</dbReference>